<sequence>MDADVGAAFATQRYREPAGYADNRLLLQYFSLATPLLTCYGSDFTESSLNL</sequence>
<evidence type="ECO:0000313" key="1">
    <source>
        <dbReference type="EMBL" id="MBD2501230.1"/>
    </source>
</evidence>
<accession>A0ABR8D4K9</accession>
<reference evidence="1 2" key="1">
    <citation type="journal article" date="2020" name="ISME J.">
        <title>Comparative genomics reveals insights into cyanobacterial evolution and habitat adaptation.</title>
        <authorList>
            <person name="Chen M.Y."/>
            <person name="Teng W.K."/>
            <person name="Zhao L."/>
            <person name="Hu C.X."/>
            <person name="Zhou Y.K."/>
            <person name="Han B.P."/>
            <person name="Song L.R."/>
            <person name="Shu W.S."/>
        </authorList>
    </citation>
    <scope>NUCLEOTIDE SEQUENCE [LARGE SCALE GENOMIC DNA]</scope>
    <source>
        <strain evidence="1 2">FACHB-119</strain>
    </source>
</reference>
<comment type="caution">
    <text evidence="1">The sequence shown here is derived from an EMBL/GenBank/DDBJ whole genome shotgun (WGS) entry which is preliminary data.</text>
</comment>
<protein>
    <submittedName>
        <fullName evidence="1">Uncharacterized protein</fullName>
    </submittedName>
</protein>
<name>A0ABR8D4K9_9NOST</name>
<dbReference type="EMBL" id="JACJSG010000013">
    <property type="protein sequence ID" value="MBD2501230.1"/>
    <property type="molecule type" value="Genomic_DNA"/>
</dbReference>
<proteinExistence type="predicted"/>
<keyword evidence="2" id="KW-1185">Reference proteome</keyword>
<gene>
    <name evidence="1" type="ORF">H6G83_11565</name>
</gene>
<dbReference type="RefSeq" id="WP_190471596.1">
    <property type="nucleotide sequence ID" value="NZ_JACJSG010000013.1"/>
</dbReference>
<organism evidence="1 2">
    <name type="scientific">Anabaena azotica FACHB-119</name>
    <dbReference type="NCBI Taxonomy" id="947527"/>
    <lineage>
        <taxon>Bacteria</taxon>
        <taxon>Bacillati</taxon>
        <taxon>Cyanobacteriota</taxon>
        <taxon>Cyanophyceae</taxon>
        <taxon>Nostocales</taxon>
        <taxon>Nostocaceae</taxon>
        <taxon>Anabaena</taxon>
        <taxon>Anabaena azotica</taxon>
    </lineage>
</organism>
<dbReference type="Proteomes" id="UP000661112">
    <property type="component" value="Unassembled WGS sequence"/>
</dbReference>
<evidence type="ECO:0000313" key="2">
    <source>
        <dbReference type="Proteomes" id="UP000661112"/>
    </source>
</evidence>